<dbReference type="AlphaFoldDB" id="A1C4E4"/>
<keyword evidence="2" id="KW-1185">Reference proteome</keyword>
<evidence type="ECO:0000313" key="2">
    <source>
        <dbReference type="Proteomes" id="UP000006701"/>
    </source>
</evidence>
<evidence type="ECO:0000313" key="1">
    <source>
        <dbReference type="EMBL" id="EAW15284.1"/>
    </source>
</evidence>
<sequence length="88" mass="9977">MLSVSRLLLSSSGKVDRRKLWQEAEELTRDIVETYLDHPMSPEKPPWTEQEHRFALWTPGPSVSTTDFFAVGGDSIVRHASAHLMSEP</sequence>
<reference evidence="1 2" key="1">
    <citation type="journal article" date="2008" name="PLoS Genet.">
        <title>Genomic islands in the pathogenic filamentous fungus Aspergillus fumigatus.</title>
        <authorList>
            <person name="Fedorova N.D."/>
            <person name="Khaldi N."/>
            <person name="Joardar V.S."/>
            <person name="Maiti R."/>
            <person name="Amedeo P."/>
            <person name="Anderson M.J."/>
            <person name="Crabtree J."/>
            <person name="Silva J.C."/>
            <person name="Badger J.H."/>
            <person name="Albarraq A."/>
            <person name="Angiuoli S."/>
            <person name="Bussey H."/>
            <person name="Bowyer P."/>
            <person name="Cotty P.J."/>
            <person name="Dyer P.S."/>
            <person name="Egan A."/>
            <person name="Galens K."/>
            <person name="Fraser-Liggett C.M."/>
            <person name="Haas B.J."/>
            <person name="Inman J.M."/>
            <person name="Kent R."/>
            <person name="Lemieux S."/>
            <person name="Malavazi I."/>
            <person name="Orvis J."/>
            <person name="Roemer T."/>
            <person name="Ronning C.M."/>
            <person name="Sundaram J.P."/>
            <person name="Sutton G."/>
            <person name="Turner G."/>
            <person name="Venter J.C."/>
            <person name="White O.R."/>
            <person name="Whitty B.R."/>
            <person name="Youngman P."/>
            <person name="Wolfe K.H."/>
            <person name="Goldman G.H."/>
            <person name="Wortman J.R."/>
            <person name="Jiang B."/>
            <person name="Denning D.W."/>
            <person name="Nierman W.C."/>
        </authorList>
    </citation>
    <scope>NUCLEOTIDE SEQUENCE [LARGE SCALE GENOMIC DNA]</scope>
    <source>
        <strain evidence="2">ATCC 1007 / CBS 513.65 / DSM 816 / NCTC 3887 / NRRL 1</strain>
    </source>
</reference>
<organism evidence="1 2">
    <name type="scientific">Aspergillus clavatus (strain ATCC 1007 / CBS 513.65 / DSM 816 / NCTC 3887 / NRRL 1 / QM 1276 / 107)</name>
    <dbReference type="NCBI Taxonomy" id="344612"/>
    <lineage>
        <taxon>Eukaryota</taxon>
        <taxon>Fungi</taxon>
        <taxon>Dikarya</taxon>
        <taxon>Ascomycota</taxon>
        <taxon>Pezizomycotina</taxon>
        <taxon>Eurotiomycetes</taxon>
        <taxon>Eurotiomycetidae</taxon>
        <taxon>Eurotiales</taxon>
        <taxon>Aspergillaceae</taxon>
        <taxon>Aspergillus</taxon>
        <taxon>Aspergillus subgen. Fumigati</taxon>
    </lineage>
</organism>
<name>A1C4E4_ASPCL</name>
<dbReference type="VEuPathDB" id="FungiDB:ACLA_059510"/>
<protein>
    <submittedName>
        <fullName evidence="1">Uncharacterized protein</fullName>
    </submittedName>
</protein>
<proteinExistence type="predicted"/>
<dbReference type="RefSeq" id="XP_001276710.1">
    <property type="nucleotide sequence ID" value="XM_001276709.1"/>
</dbReference>
<dbReference type="HOGENOM" id="CLU_2468611_0_0_1"/>
<gene>
    <name evidence="1" type="ORF">ACLA_059510</name>
</gene>
<dbReference type="EMBL" id="DS026990">
    <property type="protein sequence ID" value="EAW15284.1"/>
    <property type="molecule type" value="Genomic_DNA"/>
</dbReference>
<dbReference type="Proteomes" id="UP000006701">
    <property type="component" value="Unassembled WGS sequence"/>
</dbReference>
<accession>A1C4E4</accession>
<dbReference type="KEGG" id="act:ACLA_059510"/>
<dbReference type="GeneID" id="4709050"/>